<dbReference type="EMBL" id="JAAXKY010000035">
    <property type="protein sequence ID" value="NMH78038.1"/>
    <property type="molecule type" value="Genomic_DNA"/>
</dbReference>
<keyword evidence="7" id="KW-0732">Signal</keyword>
<dbReference type="PANTHER" id="PTHR43806">
    <property type="entry name" value="PEPTIDASE S8"/>
    <property type="match status" value="1"/>
</dbReference>
<evidence type="ECO:0000256" key="7">
    <source>
        <dbReference type="SAM" id="SignalP"/>
    </source>
</evidence>
<feature type="active site" description="Charge relay system" evidence="5">
    <location>
        <position position="172"/>
    </location>
</feature>
<dbReference type="Pfam" id="PF00082">
    <property type="entry name" value="Peptidase_S8"/>
    <property type="match status" value="1"/>
</dbReference>
<accession>A0ABX1RFN5</accession>
<dbReference type="InterPro" id="IPR015500">
    <property type="entry name" value="Peptidase_S8_subtilisin-rel"/>
</dbReference>
<dbReference type="PROSITE" id="PS00138">
    <property type="entry name" value="SUBTILASE_SER"/>
    <property type="match status" value="1"/>
</dbReference>
<comment type="similarity">
    <text evidence="1 5 6">Belongs to the peptidase S8 family.</text>
</comment>
<keyword evidence="10" id="KW-1185">Reference proteome</keyword>
<keyword evidence="3 5" id="KW-0378">Hydrolase</keyword>
<organism evidence="9 10">
    <name type="scientific">Pseudonocardia xinjiangensis</name>
    <dbReference type="NCBI Taxonomy" id="75289"/>
    <lineage>
        <taxon>Bacteria</taxon>
        <taxon>Bacillati</taxon>
        <taxon>Actinomycetota</taxon>
        <taxon>Actinomycetes</taxon>
        <taxon>Pseudonocardiales</taxon>
        <taxon>Pseudonocardiaceae</taxon>
        <taxon>Pseudonocardia</taxon>
    </lineage>
</organism>
<dbReference type="InterPro" id="IPR050131">
    <property type="entry name" value="Peptidase_S8_subtilisin-like"/>
</dbReference>
<evidence type="ECO:0000313" key="9">
    <source>
        <dbReference type="EMBL" id="NMH78038.1"/>
    </source>
</evidence>
<sequence>MLGVGVLLVCAAVATFAPVAAVAPVEAAPVRAGAAGSVEYTVLLTSTGDAAVRAAGEAAVRAAGGQVTRENAAVGALVAQAPATGFVERVTAADAVFGAARARPVGSTVAVPGVAPELAGVPAPAQEGPAQEEGPSGLDPLDTKLWGHTMIEAAAARSVEPGDRRVQVGVLDSGIDATHPDIAPNFDAELSRNFVTDVPQDSTGADLDGPCEFAGCVDPVGHDDSGHGTHVAGIVAAAADGAGLSGVAPGVRLVNIRGGQDAGLLFLQPVVDALTYGADVGLDVINMSFYVDPWLYNCLDNPADPPEARIEQRTTVEAVGRALEYAHARGVTLVGSLGNNHEDLGTPRADRSSPDYPAAAAYPRTIDNATCLSLPVEGPHVLGVSAVGPSGVKADYSNYGLEQTALAAPGGWLQDGFGTPDFQRVENLVLSTYPRSALVAKGAVDAAGAVTPVGTAGGVLRSCGPGGCGYYAYLQGTSMASPQVSGVAALVVSAFGTPDPLHPGTLTMPPDEVERVLLRSATPTPCPAPVVSYVREGRSPEFDAPCTGDAKANGHYGRGIVDALAAVTEDPTRE</sequence>
<feature type="active site" description="Charge relay system" evidence="5">
    <location>
        <position position="227"/>
    </location>
</feature>
<evidence type="ECO:0000256" key="4">
    <source>
        <dbReference type="ARBA" id="ARBA00022825"/>
    </source>
</evidence>
<dbReference type="PROSITE" id="PS00137">
    <property type="entry name" value="SUBTILASE_HIS"/>
    <property type="match status" value="1"/>
</dbReference>
<feature type="signal peptide" evidence="7">
    <location>
        <begin position="1"/>
        <end position="27"/>
    </location>
</feature>
<feature type="chain" id="PRO_5046364548" evidence="7">
    <location>
        <begin position="28"/>
        <end position="574"/>
    </location>
</feature>
<name>A0ABX1RFN5_9PSEU</name>
<dbReference type="InterPro" id="IPR036852">
    <property type="entry name" value="Peptidase_S8/S53_dom_sf"/>
</dbReference>
<gene>
    <name evidence="9" type="ORF">HF577_13210</name>
</gene>
<evidence type="ECO:0000256" key="5">
    <source>
        <dbReference type="PROSITE-ProRule" id="PRU01240"/>
    </source>
</evidence>
<evidence type="ECO:0000256" key="6">
    <source>
        <dbReference type="RuleBase" id="RU003355"/>
    </source>
</evidence>
<dbReference type="InterPro" id="IPR022398">
    <property type="entry name" value="Peptidase_S8_His-AS"/>
</dbReference>
<evidence type="ECO:0000256" key="2">
    <source>
        <dbReference type="ARBA" id="ARBA00022670"/>
    </source>
</evidence>
<dbReference type="Proteomes" id="UP001296706">
    <property type="component" value="Unassembled WGS sequence"/>
</dbReference>
<keyword evidence="4 5" id="KW-0720">Serine protease</keyword>
<keyword evidence="2 5" id="KW-0645">Protease</keyword>
<dbReference type="InterPro" id="IPR023828">
    <property type="entry name" value="Peptidase_S8_Ser-AS"/>
</dbReference>
<evidence type="ECO:0000313" key="10">
    <source>
        <dbReference type="Proteomes" id="UP001296706"/>
    </source>
</evidence>
<comment type="caution">
    <text evidence="9">The sequence shown here is derived from an EMBL/GenBank/DDBJ whole genome shotgun (WGS) entry which is preliminary data.</text>
</comment>
<evidence type="ECO:0000259" key="8">
    <source>
        <dbReference type="Pfam" id="PF00082"/>
    </source>
</evidence>
<feature type="active site" description="Charge relay system" evidence="5">
    <location>
        <position position="478"/>
    </location>
</feature>
<dbReference type="InterPro" id="IPR023827">
    <property type="entry name" value="Peptidase_S8_Asp-AS"/>
</dbReference>
<dbReference type="Gene3D" id="3.40.50.200">
    <property type="entry name" value="Peptidase S8/S53 domain"/>
    <property type="match status" value="1"/>
</dbReference>
<dbReference type="InterPro" id="IPR000209">
    <property type="entry name" value="Peptidase_S8/S53_dom"/>
</dbReference>
<dbReference type="PANTHER" id="PTHR43806:SF11">
    <property type="entry name" value="CEREVISIN-RELATED"/>
    <property type="match status" value="1"/>
</dbReference>
<dbReference type="PRINTS" id="PR00723">
    <property type="entry name" value="SUBTILISIN"/>
</dbReference>
<protein>
    <submittedName>
        <fullName evidence="9">S8 family serine peptidase</fullName>
    </submittedName>
</protein>
<reference evidence="9 10" key="1">
    <citation type="submission" date="2020-04" db="EMBL/GenBank/DDBJ databases">
        <authorList>
            <person name="Klaysubun C."/>
            <person name="Duangmal K."/>
            <person name="Lipun K."/>
        </authorList>
    </citation>
    <scope>NUCLEOTIDE SEQUENCE [LARGE SCALE GENOMIC DNA]</scope>
    <source>
        <strain evidence="9 10">JCM 11839</strain>
    </source>
</reference>
<dbReference type="SUPFAM" id="SSF52743">
    <property type="entry name" value="Subtilisin-like"/>
    <property type="match status" value="1"/>
</dbReference>
<evidence type="ECO:0000256" key="1">
    <source>
        <dbReference type="ARBA" id="ARBA00011073"/>
    </source>
</evidence>
<dbReference type="PROSITE" id="PS00136">
    <property type="entry name" value="SUBTILASE_ASP"/>
    <property type="match status" value="1"/>
</dbReference>
<evidence type="ECO:0000256" key="3">
    <source>
        <dbReference type="ARBA" id="ARBA00022801"/>
    </source>
</evidence>
<proteinExistence type="inferred from homology"/>
<dbReference type="PROSITE" id="PS51892">
    <property type="entry name" value="SUBTILASE"/>
    <property type="match status" value="1"/>
</dbReference>
<feature type="domain" description="Peptidase S8/S53" evidence="8">
    <location>
        <begin position="165"/>
        <end position="535"/>
    </location>
</feature>